<dbReference type="Gene3D" id="3.90.226.10">
    <property type="entry name" value="2-enoyl-CoA Hydratase, Chain A, domain 1"/>
    <property type="match status" value="2"/>
</dbReference>
<evidence type="ECO:0000259" key="4">
    <source>
        <dbReference type="Pfam" id="PF16113"/>
    </source>
</evidence>
<dbReference type="AlphaFoldDB" id="A0A090MYE4"/>
<evidence type="ECO:0000313" key="5">
    <source>
        <dbReference type="EMBL" id="CEF67039.1"/>
    </source>
</evidence>
<keyword evidence="6" id="KW-1185">Reference proteome</keyword>
<dbReference type="EMBL" id="LN609529">
    <property type="protein sequence ID" value="CEF67039.1"/>
    <property type="molecule type" value="Genomic_DNA"/>
</dbReference>
<dbReference type="SUPFAM" id="SSF52096">
    <property type="entry name" value="ClpP/crotonase"/>
    <property type="match status" value="1"/>
</dbReference>
<name>A0A090MYE4_STRRB</name>
<dbReference type="STRING" id="34506.A0A090MYE4"/>
<evidence type="ECO:0000313" key="7">
    <source>
        <dbReference type="WBParaSite" id="SRAE_2000170400.1"/>
    </source>
</evidence>
<dbReference type="WormBase" id="SRAE_2000170400">
    <property type="protein sequence ID" value="SRP11003"/>
    <property type="gene ID" value="WBGene00261910"/>
</dbReference>
<dbReference type="InterPro" id="IPR045004">
    <property type="entry name" value="ECH_dom"/>
</dbReference>
<dbReference type="CTD" id="36379404"/>
<dbReference type="CDD" id="cd06558">
    <property type="entry name" value="crotonase-like"/>
    <property type="match status" value="1"/>
</dbReference>
<dbReference type="PANTHER" id="PTHR43802">
    <property type="entry name" value="ENOYL-COA HYDRATASE"/>
    <property type="match status" value="1"/>
</dbReference>
<gene>
    <name evidence="5 7 8" type="ORF">SRAE_2000170400</name>
</gene>
<feature type="domain" description="Enoyl-CoA hydratase/isomerase" evidence="4">
    <location>
        <begin position="46"/>
        <end position="105"/>
    </location>
</feature>
<dbReference type="InterPro" id="IPR029045">
    <property type="entry name" value="ClpP/crotonase-like_dom_sf"/>
</dbReference>
<comment type="catalytic activity">
    <reaction evidence="1">
        <text>3-hydroxy-2-methylpropanoyl-CoA + H2O = 3-hydroxy-2-methylpropanoate + CoA + H(+)</text>
        <dbReference type="Rhea" id="RHEA:20888"/>
        <dbReference type="ChEBI" id="CHEBI:11805"/>
        <dbReference type="ChEBI" id="CHEBI:15377"/>
        <dbReference type="ChEBI" id="CHEBI:15378"/>
        <dbReference type="ChEBI" id="CHEBI:57287"/>
        <dbReference type="ChEBI" id="CHEBI:57340"/>
        <dbReference type="EC" id="3.1.2.4"/>
    </reaction>
</comment>
<accession>A0A090MYE4</accession>
<dbReference type="EC" id="3.1.2.4" evidence="3"/>
<reference evidence="5 6" key="1">
    <citation type="submission" date="2014-09" db="EMBL/GenBank/DDBJ databases">
        <authorList>
            <person name="Martin A.A."/>
        </authorList>
    </citation>
    <scope>NUCLEOTIDE SEQUENCE</scope>
    <source>
        <strain evidence="6">ED321</strain>
        <strain evidence="5">ED321 Heterogonic</strain>
    </source>
</reference>
<evidence type="ECO:0000313" key="6">
    <source>
        <dbReference type="Proteomes" id="UP000035682"/>
    </source>
</evidence>
<dbReference type="GO" id="GO:0003860">
    <property type="term" value="F:3-hydroxyisobutyryl-CoA hydrolase activity"/>
    <property type="evidence" value="ECO:0007669"/>
    <property type="project" value="UniProtKB-EC"/>
</dbReference>
<protein>
    <recommendedName>
        <fullName evidence="3">3-hydroxyisobutyryl-CoA hydrolase</fullName>
        <ecNumber evidence="3">3.1.2.4</ecNumber>
    </recommendedName>
</protein>
<dbReference type="RefSeq" id="XP_024506239.1">
    <property type="nucleotide sequence ID" value="XM_024652687.1"/>
</dbReference>
<comment type="similarity">
    <text evidence="2">Belongs to the enoyl-CoA hydratase/isomerase family.</text>
</comment>
<sequence length="248" mass="27979">MIRRTFSTASQHYTKANYNIDEARIIFNKFSGGKVTLEKNEEKGIGKICIDNEKKLNAITGKMFVDFEKCVNELKEWENGKIVIIEGKGSNFCSGGNLNFVKEIATPELGYWMNSYFGGVLQDLRGGTEIATNCDLRFMHTSGRFGVIQGKMGVVQTWNGASKLIEIVALEMGLVDEIYETDDEFNKIIDKLAQKDVNIIRTAKEMYMELSNAKGLSSKELHDIELKYSSKLWGSEHHLLALNSKIKN</sequence>
<dbReference type="GeneID" id="36379404"/>
<evidence type="ECO:0000256" key="1">
    <source>
        <dbReference type="ARBA" id="ARBA00001709"/>
    </source>
</evidence>
<organism evidence="5">
    <name type="scientific">Strongyloides ratti</name>
    <name type="common">Parasitic roundworm</name>
    <dbReference type="NCBI Taxonomy" id="34506"/>
    <lineage>
        <taxon>Eukaryota</taxon>
        <taxon>Metazoa</taxon>
        <taxon>Ecdysozoa</taxon>
        <taxon>Nematoda</taxon>
        <taxon>Chromadorea</taxon>
        <taxon>Rhabditida</taxon>
        <taxon>Tylenchina</taxon>
        <taxon>Panagrolaimomorpha</taxon>
        <taxon>Strongyloidoidea</taxon>
        <taxon>Strongyloididae</taxon>
        <taxon>Strongyloides</taxon>
    </lineage>
</organism>
<dbReference type="Proteomes" id="UP000035682">
    <property type="component" value="Unplaced"/>
</dbReference>
<evidence type="ECO:0000313" key="8">
    <source>
        <dbReference type="WormBase" id="SRAE_2000170400"/>
    </source>
</evidence>
<dbReference type="OrthoDB" id="448450at2759"/>
<reference evidence="7" key="2">
    <citation type="submission" date="2020-12" db="UniProtKB">
        <authorList>
            <consortium name="WormBaseParasite"/>
        </authorList>
    </citation>
    <scope>IDENTIFICATION</scope>
</reference>
<dbReference type="PANTHER" id="PTHR43802:SF1">
    <property type="entry name" value="IP11341P-RELATED"/>
    <property type="match status" value="1"/>
</dbReference>
<dbReference type="Pfam" id="PF16113">
    <property type="entry name" value="ECH_2"/>
    <property type="match status" value="1"/>
</dbReference>
<proteinExistence type="inferred from homology"/>
<evidence type="ECO:0000256" key="3">
    <source>
        <dbReference type="ARBA" id="ARBA00011915"/>
    </source>
</evidence>
<dbReference type="WBParaSite" id="SRAE_2000170400.1">
    <property type="protein sequence ID" value="SRAE_2000170400.1"/>
    <property type="gene ID" value="WBGene00261910"/>
</dbReference>
<evidence type="ECO:0000256" key="2">
    <source>
        <dbReference type="ARBA" id="ARBA00005254"/>
    </source>
</evidence>
<dbReference type="GO" id="GO:0005777">
    <property type="term" value="C:peroxisome"/>
    <property type="evidence" value="ECO:0007669"/>
    <property type="project" value="TreeGrafter"/>
</dbReference>